<protein>
    <submittedName>
        <fullName evidence="1">Uncharacterized protein</fullName>
    </submittedName>
</protein>
<reference evidence="1" key="1">
    <citation type="submission" date="2009-10" db="EMBL/GenBank/DDBJ databases">
        <title>Diversity of trophic interactions inside an arsenic-rich microbial ecosystem.</title>
        <authorList>
            <person name="Bertin P.N."/>
            <person name="Heinrich-Salmeron A."/>
            <person name="Pelletier E."/>
            <person name="Goulhen-Chollet F."/>
            <person name="Arsene-Ploetze F."/>
            <person name="Gallien S."/>
            <person name="Calteau A."/>
            <person name="Vallenet D."/>
            <person name="Casiot C."/>
            <person name="Chane-Woon-Ming B."/>
            <person name="Giloteaux L."/>
            <person name="Barakat M."/>
            <person name="Bonnefoy V."/>
            <person name="Bruneel O."/>
            <person name="Chandler M."/>
            <person name="Cleiss J."/>
            <person name="Duran R."/>
            <person name="Elbaz-Poulichet F."/>
            <person name="Fonknechten N."/>
            <person name="Lauga B."/>
            <person name="Mornico D."/>
            <person name="Ortet P."/>
            <person name="Schaeffer C."/>
            <person name="Siguier P."/>
            <person name="Alexander Thil Smith A."/>
            <person name="Van Dorsselaer A."/>
            <person name="Weissenbach J."/>
            <person name="Medigue C."/>
            <person name="Le Paslier D."/>
        </authorList>
    </citation>
    <scope>NUCLEOTIDE SEQUENCE</scope>
</reference>
<evidence type="ECO:0000313" key="1">
    <source>
        <dbReference type="EMBL" id="CBI09460.1"/>
    </source>
</evidence>
<dbReference type="EMBL" id="CABR01000032">
    <property type="protein sequence ID" value="CBI09460.1"/>
    <property type="molecule type" value="Genomic_DNA"/>
</dbReference>
<sequence>MKKVLSSLFIVLCLSAGLAHADGRWGGRWGGGWHGGGDGWFLPALIGGAALGYMVSQPQTVYVQPPPVVYAPPPQTVYVQTPPPVTVVPQGEYSGPPPRPVYKEVIEYDPQCNCNVKVQRQVGWQ</sequence>
<accession>E6QQD9</accession>
<organism evidence="1">
    <name type="scientific">mine drainage metagenome</name>
    <dbReference type="NCBI Taxonomy" id="410659"/>
    <lineage>
        <taxon>unclassified sequences</taxon>
        <taxon>metagenomes</taxon>
        <taxon>ecological metagenomes</taxon>
    </lineage>
</organism>
<comment type="caution">
    <text evidence="1">The sequence shown here is derived from an EMBL/GenBank/DDBJ whole genome shotgun (WGS) entry which is preliminary data.</text>
</comment>
<dbReference type="AlphaFoldDB" id="E6QQD9"/>
<name>E6QQD9_9ZZZZ</name>
<gene>
    <name evidence="1" type="ORF">CARN7_0188</name>
</gene>
<proteinExistence type="predicted"/>